<dbReference type="EMBL" id="LMZQ01000043">
    <property type="protein sequence ID" value="KRT13441.1"/>
    <property type="molecule type" value="Genomic_DNA"/>
</dbReference>
<protein>
    <recommendedName>
        <fullName evidence="4">Lipocalin-like domain-containing protein</fullName>
    </recommendedName>
</protein>
<evidence type="ECO:0000313" key="3">
    <source>
        <dbReference type="Proteomes" id="UP000051950"/>
    </source>
</evidence>
<evidence type="ECO:0000313" key="2">
    <source>
        <dbReference type="EMBL" id="KRT13441.1"/>
    </source>
</evidence>
<proteinExistence type="predicted"/>
<dbReference type="OrthoDB" id="768819at2"/>
<keyword evidence="3" id="KW-1185">Reference proteome</keyword>
<gene>
    <name evidence="2" type="ORF">ASU31_24380</name>
</gene>
<evidence type="ECO:0008006" key="4">
    <source>
        <dbReference type="Google" id="ProtNLM"/>
    </source>
</evidence>
<accession>A0A0T5VI45</accession>
<dbReference type="Proteomes" id="UP000051950">
    <property type="component" value="Unassembled WGS sequence"/>
</dbReference>
<sequence length="162" mass="17305">MKNLKNNSTKMLMLIVLFVFASCKKNRENNEDGAKAGSYTYQGKTVNITGADYRDVGEDGPWIFFNGPSYSDAVQLRFPRAGADIPTGDFVYNGAVYTNGGYKPLTNFNGGMVTTEASILGDAIKGGSVKIKKEGDGFAISFDVTTANGPLKGSFTGTLAKK</sequence>
<feature type="signal peptide" evidence="1">
    <location>
        <begin position="1"/>
        <end position="21"/>
    </location>
</feature>
<organism evidence="2 3">
    <name type="scientific">Pedobacter ginsenosidimutans</name>
    <dbReference type="NCBI Taxonomy" id="687842"/>
    <lineage>
        <taxon>Bacteria</taxon>
        <taxon>Pseudomonadati</taxon>
        <taxon>Bacteroidota</taxon>
        <taxon>Sphingobacteriia</taxon>
        <taxon>Sphingobacteriales</taxon>
        <taxon>Sphingobacteriaceae</taxon>
        <taxon>Pedobacter</taxon>
    </lineage>
</organism>
<name>A0A0T5VI45_9SPHI</name>
<evidence type="ECO:0000256" key="1">
    <source>
        <dbReference type="SAM" id="SignalP"/>
    </source>
</evidence>
<feature type="chain" id="PRO_5006665157" description="Lipocalin-like domain-containing protein" evidence="1">
    <location>
        <begin position="22"/>
        <end position="162"/>
    </location>
</feature>
<reference evidence="2 3" key="1">
    <citation type="submission" date="2015-11" db="EMBL/GenBank/DDBJ databases">
        <title>Sequence of Pedobacter ginsenosidimutans.</title>
        <authorList>
            <person name="Carson E."/>
            <person name="Keyser V."/>
            <person name="Newman J."/>
            <person name="Miller J."/>
        </authorList>
    </citation>
    <scope>NUCLEOTIDE SEQUENCE [LARGE SCALE GENOMIC DNA]</scope>
    <source>
        <strain evidence="2 3">KACC 14530</strain>
    </source>
</reference>
<keyword evidence="1" id="KW-0732">Signal</keyword>
<comment type="caution">
    <text evidence="2">The sequence shown here is derived from an EMBL/GenBank/DDBJ whole genome shotgun (WGS) entry which is preliminary data.</text>
</comment>
<dbReference type="PROSITE" id="PS51257">
    <property type="entry name" value="PROKAR_LIPOPROTEIN"/>
    <property type="match status" value="1"/>
</dbReference>
<dbReference type="AlphaFoldDB" id="A0A0T5VI45"/>
<dbReference type="RefSeq" id="WP_057934852.1">
    <property type="nucleotide sequence ID" value="NZ_LMZQ01000043.1"/>
</dbReference>